<evidence type="ECO:0000313" key="11">
    <source>
        <dbReference type="EMBL" id="CAK0802246.1"/>
    </source>
</evidence>
<dbReference type="Pfam" id="PF01061">
    <property type="entry name" value="ABC2_membrane"/>
    <property type="match status" value="1"/>
</dbReference>
<dbReference type="PANTHER" id="PTHR48041:SF139">
    <property type="entry name" value="PROTEIN SCARLET"/>
    <property type="match status" value="1"/>
</dbReference>
<dbReference type="Gene3D" id="3.40.50.300">
    <property type="entry name" value="P-loop containing nucleotide triphosphate hydrolases"/>
    <property type="match status" value="1"/>
</dbReference>
<dbReference type="InterPro" id="IPR027417">
    <property type="entry name" value="P-loop_NTPase"/>
</dbReference>
<sequence length="597" mass="64219">MVEDIGAHPVPHSGHHAVATPVPSSLRSSDSLNSDTSPLSASSHMCPAEFSPLAMSSNIYKAIKMKRSLSIPVPLCALQWQDMSVTYTTQYGPVVTLRDCTGSVRGGELLALMGPSGAGKSTLLDTLTMRKTTGTVGGQVFLNGRRRERSSFLLASSYVPQEDNFVPTSTVLETMEFYASLTMPTSTSPAICRGAIEERLQSVGLQEKRLQRVGGRLPGGFTLRGLSGGERRRLSIAAGVVHSPALIFLDEPTSGLDAFSALCVIESLRAMANQGHAVACTIHQPRAAILGMFNKVAFLAAGRLVYLGDPGGIRRWLDRAGLWDPARAASASLTDVVLDCITTGFDKPEEQYGTCTVREESELDYLASHQQSTLEELVNPAGWPPISSDGRPGPWRQYCLLQRQQLRLAARSPATFASRMGLHVLLGLLIGAVYFDLDESFFDARAGERPWRWLPAGLLPRSSMPQDRVGVLFLLALTLMLTPMSAISVFIEDRQFFGREAGAGLYGAVPYHAANLVTELLICTLNALLEVSVAAQLVGMPLSGNRAAMLAVLASHHICSSALAQMCGRLSPNQDVAIVLTACYISSRRASSSPTSW</sequence>
<evidence type="ECO:0000256" key="4">
    <source>
        <dbReference type="ARBA" id="ARBA00022741"/>
    </source>
</evidence>
<dbReference type="SMART" id="SM00382">
    <property type="entry name" value="AAA"/>
    <property type="match status" value="1"/>
</dbReference>
<evidence type="ECO:0000256" key="5">
    <source>
        <dbReference type="ARBA" id="ARBA00022840"/>
    </source>
</evidence>
<dbReference type="InterPro" id="IPR003593">
    <property type="entry name" value="AAA+_ATPase"/>
</dbReference>
<keyword evidence="7 9" id="KW-0472">Membrane</keyword>
<accession>A0ABN9QCA3</accession>
<dbReference type="InterPro" id="IPR050352">
    <property type="entry name" value="ABCG_transporters"/>
</dbReference>
<protein>
    <recommendedName>
        <fullName evidence="10">ABC transporter domain-containing protein</fullName>
    </recommendedName>
</protein>
<comment type="subcellular location">
    <subcellularLocation>
        <location evidence="1">Membrane</location>
        <topology evidence="1">Multi-pass membrane protein</topology>
    </subcellularLocation>
</comment>
<evidence type="ECO:0000256" key="3">
    <source>
        <dbReference type="ARBA" id="ARBA00022692"/>
    </source>
</evidence>
<dbReference type="InterPro" id="IPR013525">
    <property type="entry name" value="ABC2_TM"/>
</dbReference>
<dbReference type="Pfam" id="PF00005">
    <property type="entry name" value="ABC_tran"/>
    <property type="match status" value="1"/>
</dbReference>
<dbReference type="InterPro" id="IPR003439">
    <property type="entry name" value="ABC_transporter-like_ATP-bd"/>
</dbReference>
<proteinExistence type="predicted"/>
<keyword evidence="4" id="KW-0547">Nucleotide-binding</keyword>
<evidence type="ECO:0000256" key="9">
    <source>
        <dbReference type="SAM" id="Phobius"/>
    </source>
</evidence>
<dbReference type="PROSITE" id="PS50893">
    <property type="entry name" value="ABC_TRANSPORTER_2"/>
    <property type="match status" value="1"/>
</dbReference>
<keyword evidence="2" id="KW-0813">Transport</keyword>
<evidence type="ECO:0000256" key="2">
    <source>
        <dbReference type="ARBA" id="ARBA00022448"/>
    </source>
</evidence>
<dbReference type="PANTHER" id="PTHR48041">
    <property type="entry name" value="ABC TRANSPORTER G FAMILY MEMBER 28"/>
    <property type="match status" value="1"/>
</dbReference>
<dbReference type="PROSITE" id="PS00211">
    <property type="entry name" value="ABC_TRANSPORTER_1"/>
    <property type="match status" value="1"/>
</dbReference>
<keyword evidence="3 9" id="KW-0812">Transmembrane</keyword>
<organism evidence="11 12">
    <name type="scientific">Prorocentrum cordatum</name>
    <dbReference type="NCBI Taxonomy" id="2364126"/>
    <lineage>
        <taxon>Eukaryota</taxon>
        <taxon>Sar</taxon>
        <taxon>Alveolata</taxon>
        <taxon>Dinophyceae</taxon>
        <taxon>Prorocentrales</taxon>
        <taxon>Prorocentraceae</taxon>
        <taxon>Prorocentrum</taxon>
    </lineage>
</organism>
<evidence type="ECO:0000256" key="6">
    <source>
        <dbReference type="ARBA" id="ARBA00022989"/>
    </source>
</evidence>
<name>A0ABN9QCA3_9DINO</name>
<evidence type="ECO:0000256" key="8">
    <source>
        <dbReference type="SAM" id="MobiDB-lite"/>
    </source>
</evidence>
<gene>
    <name evidence="11" type="ORF">PCOR1329_LOCUS9814</name>
</gene>
<evidence type="ECO:0000313" key="12">
    <source>
        <dbReference type="Proteomes" id="UP001189429"/>
    </source>
</evidence>
<feature type="transmembrane region" description="Helical" evidence="9">
    <location>
        <begin position="469"/>
        <end position="491"/>
    </location>
</feature>
<keyword evidence="5" id="KW-0067">ATP-binding</keyword>
<dbReference type="EMBL" id="CAUYUJ010002758">
    <property type="protein sequence ID" value="CAK0802246.1"/>
    <property type="molecule type" value="Genomic_DNA"/>
</dbReference>
<evidence type="ECO:0000259" key="10">
    <source>
        <dbReference type="PROSITE" id="PS50893"/>
    </source>
</evidence>
<evidence type="ECO:0000256" key="7">
    <source>
        <dbReference type="ARBA" id="ARBA00023136"/>
    </source>
</evidence>
<feature type="region of interest" description="Disordered" evidence="8">
    <location>
        <begin position="1"/>
        <end position="41"/>
    </location>
</feature>
<keyword evidence="12" id="KW-1185">Reference proteome</keyword>
<dbReference type="InterPro" id="IPR017871">
    <property type="entry name" value="ABC_transporter-like_CS"/>
</dbReference>
<evidence type="ECO:0000256" key="1">
    <source>
        <dbReference type="ARBA" id="ARBA00004141"/>
    </source>
</evidence>
<dbReference type="SUPFAM" id="SSF52540">
    <property type="entry name" value="P-loop containing nucleoside triphosphate hydrolases"/>
    <property type="match status" value="1"/>
</dbReference>
<feature type="compositionally biased region" description="Low complexity" evidence="8">
    <location>
        <begin position="23"/>
        <end position="40"/>
    </location>
</feature>
<dbReference type="Proteomes" id="UP001189429">
    <property type="component" value="Unassembled WGS sequence"/>
</dbReference>
<reference evidence="11" key="1">
    <citation type="submission" date="2023-10" db="EMBL/GenBank/DDBJ databases">
        <authorList>
            <person name="Chen Y."/>
            <person name="Shah S."/>
            <person name="Dougan E. K."/>
            <person name="Thang M."/>
            <person name="Chan C."/>
        </authorList>
    </citation>
    <scope>NUCLEOTIDE SEQUENCE [LARGE SCALE GENOMIC DNA]</scope>
</reference>
<keyword evidence="6 9" id="KW-1133">Transmembrane helix</keyword>
<feature type="domain" description="ABC transporter" evidence="10">
    <location>
        <begin position="78"/>
        <end position="326"/>
    </location>
</feature>
<comment type="caution">
    <text evidence="11">The sequence shown here is derived from an EMBL/GenBank/DDBJ whole genome shotgun (WGS) entry which is preliminary data.</text>
</comment>